<reference evidence="2" key="1">
    <citation type="submission" date="2018-08" db="EMBL/GenBank/DDBJ databases">
        <title>Comparative genomics of wild bee and flower associated Lactobacillus reveals potential adaptation to the bee host.</title>
        <authorList>
            <person name="Vuong H.Q."/>
            <person name="Mcfrederick Q.S."/>
        </authorList>
    </citation>
    <scope>NUCLEOTIDE SEQUENCE</scope>
    <source>
        <strain evidence="2">HV_63</strain>
    </source>
</reference>
<evidence type="ECO:0000313" key="3">
    <source>
        <dbReference type="Proteomes" id="UP000784700"/>
    </source>
</evidence>
<evidence type="ECO:0000259" key="1">
    <source>
        <dbReference type="Pfam" id="PF02464"/>
    </source>
</evidence>
<dbReference type="EMBL" id="QUBG01000005">
    <property type="protein sequence ID" value="TPR43496.1"/>
    <property type="molecule type" value="Genomic_DNA"/>
</dbReference>
<organism evidence="2 3">
    <name type="scientific">Apilactobacillus micheneri</name>
    <dbReference type="NCBI Taxonomy" id="1899430"/>
    <lineage>
        <taxon>Bacteria</taxon>
        <taxon>Bacillati</taxon>
        <taxon>Bacillota</taxon>
        <taxon>Bacilli</taxon>
        <taxon>Lactobacillales</taxon>
        <taxon>Lactobacillaceae</taxon>
        <taxon>Apilactobacillus</taxon>
    </lineage>
</organism>
<dbReference type="Gene3D" id="3.90.950.20">
    <property type="entry name" value="CinA-like"/>
    <property type="match status" value="1"/>
</dbReference>
<name>A0A9Q8ILX9_9LACO</name>
<accession>A0A9Q8ILX9</accession>
<proteinExistence type="predicted"/>
<dbReference type="SUPFAM" id="SSF142433">
    <property type="entry name" value="CinA-like"/>
    <property type="match status" value="1"/>
</dbReference>
<dbReference type="Proteomes" id="UP000784700">
    <property type="component" value="Unassembled WGS sequence"/>
</dbReference>
<dbReference type="NCBIfam" id="TIGR00199">
    <property type="entry name" value="PncC_domain"/>
    <property type="match status" value="1"/>
</dbReference>
<gene>
    <name evidence="2" type="ORF">DY130_05635</name>
</gene>
<evidence type="ECO:0000313" key="2">
    <source>
        <dbReference type="EMBL" id="TPR43496.1"/>
    </source>
</evidence>
<comment type="caution">
    <text evidence="2">The sequence shown here is derived from an EMBL/GenBank/DDBJ whole genome shotgun (WGS) entry which is preliminary data.</text>
</comment>
<dbReference type="RefSeq" id="WP_140924344.1">
    <property type="nucleotide sequence ID" value="NZ_QUBF01000005.1"/>
</dbReference>
<dbReference type="Pfam" id="PF02464">
    <property type="entry name" value="CinA"/>
    <property type="match status" value="1"/>
</dbReference>
<dbReference type="InterPro" id="IPR036653">
    <property type="entry name" value="CinA-like_C"/>
</dbReference>
<feature type="domain" description="CinA C-terminal" evidence="1">
    <location>
        <begin position="6"/>
        <end position="152"/>
    </location>
</feature>
<dbReference type="InterPro" id="IPR008136">
    <property type="entry name" value="CinA_C"/>
</dbReference>
<sequence length="156" mass="16831">MNIDYSIIKSLIKDNISITAAESLTAGMFQSILGNVSGVSAIFPGGFVTYSNSAKELLLDIPNDVINKNGVVSDKTAIWMAKQSKTKMHTNIGVSFTGVAGPDSLENNPAGTVFIGIDFLDQLPYAQEFHFDGNRNDVRVKSVNAALKIIADEYNK</sequence>
<dbReference type="AlphaFoldDB" id="A0A9Q8ILX9"/>
<protein>
    <submittedName>
        <fullName evidence="2">Nicotinamide-nucleotide amidohydrolase family protein</fullName>
    </submittedName>
</protein>
<dbReference type="GeneID" id="58108612"/>